<dbReference type="PANTHER" id="PTHR47352">
    <property type="entry name" value="CLASS I PEPTIDE CHAIN RELEASE FACTOR"/>
    <property type="match status" value="1"/>
</dbReference>
<dbReference type="Gene3D" id="3.30.160.20">
    <property type="match status" value="1"/>
</dbReference>
<dbReference type="AlphaFoldDB" id="A0AAW1GU35"/>
<accession>A0AAW1GU35</accession>
<reference evidence="3" key="1">
    <citation type="submission" date="2024-03" db="EMBL/GenBank/DDBJ databases">
        <title>WGS assembly of Saponaria officinalis var. Norfolk2.</title>
        <authorList>
            <person name="Jenkins J."/>
            <person name="Shu S."/>
            <person name="Grimwood J."/>
            <person name="Barry K."/>
            <person name="Goodstein D."/>
            <person name="Schmutz J."/>
            <person name="Leebens-Mack J."/>
            <person name="Osbourn A."/>
        </authorList>
    </citation>
    <scope>NUCLEOTIDE SEQUENCE [LARGE SCALE GENOMIC DNA]</scope>
    <source>
        <strain evidence="3">JIC</strain>
    </source>
</reference>
<evidence type="ECO:0000259" key="2">
    <source>
        <dbReference type="Pfam" id="PF00472"/>
    </source>
</evidence>
<organism evidence="3 4">
    <name type="scientific">Saponaria officinalis</name>
    <name type="common">Common soapwort</name>
    <name type="synonym">Lychnis saponaria</name>
    <dbReference type="NCBI Taxonomy" id="3572"/>
    <lineage>
        <taxon>Eukaryota</taxon>
        <taxon>Viridiplantae</taxon>
        <taxon>Streptophyta</taxon>
        <taxon>Embryophyta</taxon>
        <taxon>Tracheophyta</taxon>
        <taxon>Spermatophyta</taxon>
        <taxon>Magnoliopsida</taxon>
        <taxon>eudicotyledons</taxon>
        <taxon>Gunneridae</taxon>
        <taxon>Pentapetalae</taxon>
        <taxon>Caryophyllales</taxon>
        <taxon>Caryophyllaceae</taxon>
        <taxon>Caryophylleae</taxon>
        <taxon>Saponaria</taxon>
    </lineage>
</organism>
<dbReference type="GO" id="GO:0003747">
    <property type="term" value="F:translation release factor activity"/>
    <property type="evidence" value="ECO:0007669"/>
    <property type="project" value="InterPro"/>
</dbReference>
<evidence type="ECO:0000256" key="1">
    <source>
        <dbReference type="SAM" id="MobiDB-lite"/>
    </source>
</evidence>
<proteinExistence type="predicted"/>
<gene>
    <name evidence="3" type="ORF">RND81_13G045600</name>
</gene>
<dbReference type="EMBL" id="JBDFQZ010000013">
    <property type="protein sequence ID" value="KAK9668261.1"/>
    <property type="molecule type" value="Genomic_DNA"/>
</dbReference>
<evidence type="ECO:0000313" key="4">
    <source>
        <dbReference type="Proteomes" id="UP001443914"/>
    </source>
</evidence>
<dbReference type="SUPFAM" id="SSF110916">
    <property type="entry name" value="Peptidyl-tRNA hydrolase domain-like"/>
    <property type="match status" value="1"/>
</dbReference>
<sequence length="226" mass="25094">MAAIRTTTSTLLRRISLPTFRNAVVFDSKHVSQPPLFFTSAFSGSRSISSGNVRCAAAQCGFAGKKASARLSHVQLLLLESDERASFVAKETPPPKIRLEHVSVNFARTRGPGGQHAATVDTKVDMRFNVKKATWLSERIRDKILLLEKNKINKDGEIVLSSTKTRTQQGNIQDCLKKLQAILNAAAYVPRPPSEEQKKKIAQLAAKSEQKRLQNKKVLSQKKLFQ</sequence>
<dbReference type="Pfam" id="PF00472">
    <property type="entry name" value="RF-1"/>
    <property type="match status" value="1"/>
</dbReference>
<dbReference type="InterPro" id="IPR000352">
    <property type="entry name" value="Pep_chain_release_fac_I"/>
</dbReference>
<comment type="caution">
    <text evidence="3">The sequence shown here is derived from an EMBL/GenBank/DDBJ whole genome shotgun (WGS) entry which is preliminary data.</text>
</comment>
<dbReference type="Proteomes" id="UP001443914">
    <property type="component" value="Unassembled WGS sequence"/>
</dbReference>
<feature type="domain" description="Prokaryotic-type class I peptide chain release factors" evidence="2">
    <location>
        <begin position="96"/>
        <end position="218"/>
    </location>
</feature>
<dbReference type="PANTHER" id="PTHR47352:SF1">
    <property type="entry name" value="CLASS I PEPTIDE CHAIN RELEASE FACTOR"/>
    <property type="match status" value="1"/>
</dbReference>
<evidence type="ECO:0000313" key="3">
    <source>
        <dbReference type="EMBL" id="KAK9668261.1"/>
    </source>
</evidence>
<feature type="region of interest" description="Disordered" evidence="1">
    <location>
        <begin position="191"/>
        <end position="226"/>
    </location>
</feature>
<protein>
    <recommendedName>
        <fullName evidence="2">Prokaryotic-type class I peptide chain release factors domain-containing protein</fullName>
    </recommendedName>
</protein>
<keyword evidence="4" id="KW-1185">Reference proteome</keyword>
<name>A0AAW1GU35_SAPOF</name>